<organism evidence="1 2">
    <name type="scientific">Methylobacterium symbioticum</name>
    <dbReference type="NCBI Taxonomy" id="2584084"/>
    <lineage>
        <taxon>Bacteria</taxon>
        <taxon>Pseudomonadati</taxon>
        <taxon>Pseudomonadota</taxon>
        <taxon>Alphaproteobacteria</taxon>
        <taxon>Hyphomicrobiales</taxon>
        <taxon>Methylobacteriaceae</taxon>
        <taxon>Methylobacterium</taxon>
    </lineage>
</organism>
<name>A0A509EF46_9HYPH</name>
<dbReference type="RefSeq" id="WP_142584061.1">
    <property type="nucleotide sequence ID" value="NZ_CABFPH010000050.1"/>
</dbReference>
<accession>A0A509EF46</accession>
<protein>
    <recommendedName>
        <fullName evidence="3">Anti-sigma factor NepR domain-containing protein</fullName>
    </recommendedName>
</protein>
<sequence length="65" mass="7308">MTLPNRDTPASSPDTGAPKLDALVRERLGRHLQALYEPVLDESLDPRLAEMLRQLDRDRQGGPEE</sequence>
<gene>
    <name evidence="1" type="ORF">MET9862_03370</name>
</gene>
<proteinExistence type="predicted"/>
<dbReference type="EMBL" id="CABFPH010000050">
    <property type="protein sequence ID" value="VUD72768.1"/>
    <property type="molecule type" value="Genomic_DNA"/>
</dbReference>
<reference evidence="1 2" key="1">
    <citation type="submission" date="2019-06" db="EMBL/GenBank/DDBJ databases">
        <authorList>
            <person name="Rodrigo-Torres L."/>
            <person name="Arahal R. D."/>
            <person name="Lucena T."/>
        </authorList>
    </citation>
    <scope>NUCLEOTIDE SEQUENCE [LARGE SCALE GENOMIC DNA]</scope>
    <source>
        <strain evidence="1 2">SB0023/3</strain>
    </source>
</reference>
<dbReference type="OrthoDB" id="7998875at2"/>
<evidence type="ECO:0000313" key="2">
    <source>
        <dbReference type="Proteomes" id="UP000410984"/>
    </source>
</evidence>
<dbReference type="AlphaFoldDB" id="A0A509EF46"/>
<evidence type="ECO:0008006" key="3">
    <source>
        <dbReference type="Google" id="ProtNLM"/>
    </source>
</evidence>
<evidence type="ECO:0000313" key="1">
    <source>
        <dbReference type="EMBL" id="VUD72768.1"/>
    </source>
</evidence>
<dbReference type="Proteomes" id="UP000410984">
    <property type="component" value="Unassembled WGS sequence"/>
</dbReference>
<keyword evidence="2" id="KW-1185">Reference proteome</keyword>